<organism evidence="2 3">
    <name type="scientific">Streptomyces chengmaiensis</name>
    <dbReference type="NCBI Taxonomy" id="3040919"/>
    <lineage>
        <taxon>Bacteria</taxon>
        <taxon>Bacillati</taxon>
        <taxon>Actinomycetota</taxon>
        <taxon>Actinomycetes</taxon>
        <taxon>Kitasatosporales</taxon>
        <taxon>Streptomycetaceae</taxon>
        <taxon>Streptomyces</taxon>
    </lineage>
</organism>
<protein>
    <submittedName>
        <fullName evidence="2">Acyl carrier protein</fullName>
    </submittedName>
</protein>
<dbReference type="Pfam" id="PF00550">
    <property type="entry name" value="PP-binding"/>
    <property type="match status" value="1"/>
</dbReference>
<dbReference type="EMBL" id="JARWBG010000003">
    <property type="protein sequence ID" value="MDH2387905.1"/>
    <property type="molecule type" value="Genomic_DNA"/>
</dbReference>
<evidence type="ECO:0000259" key="1">
    <source>
        <dbReference type="PROSITE" id="PS50075"/>
    </source>
</evidence>
<evidence type="ECO:0000313" key="3">
    <source>
        <dbReference type="Proteomes" id="UP001223144"/>
    </source>
</evidence>
<dbReference type="RefSeq" id="WP_279926215.1">
    <property type="nucleotide sequence ID" value="NZ_JARWBG010000003.1"/>
</dbReference>
<dbReference type="InterPro" id="IPR009081">
    <property type="entry name" value="PP-bd_ACP"/>
</dbReference>
<reference evidence="2 3" key="1">
    <citation type="submission" date="2023-04" db="EMBL/GenBank/DDBJ databases">
        <title>Streptomyces chengmaiensis sp. nov. isolated from the stem of mangrove plant in Hainan.</title>
        <authorList>
            <person name="Huang X."/>
            <person name="Zhou S."/>
            <person name="Chu X."/>
            <person name="Xie Y."/>
            <person name="Lin Y."/>
        </authorList>
    </citation>
    <scope>NUCLEOTIDE SEQUENCE [LARGE SCALE GENOMIC DNA]</scope>
    <source>
        <strain evidence="2 3">HNM0663</strain>
    </source>
</reference>
<comment type="caution">
    <text evidence="2">The sequence shown here is derived from an EMBL/GenBank/DDBJ whole genome shotgun (WGS) entry which is preliminary data.</text>
</comment>
<proteinExistence type="predicted"/>
<dbReference type="PROSITE" id="PS50075">
    <property type="entry name" value="CARRIER"/>
    <property type="match status" value="1"/>
</dbReference>
<accession>A0ABT6HH40</accession>
<sequence length="83" mass="8844">MTRDEALEIVKDEIRRIVPDADFDAVPPDAPFREVLDMDSLDFLAFVSALGERTGLALPEEDYPALGTLSGCAGYLAAGTGQG</sequence>
<name>A0ABT6HH40_9ACTN</name>
<dbReference type="Gene3D" id="1.10.1200.10">
    <property type="entry name" value="ACP-like"/>
    <property type="match status" value="1"/>
</dbReference>
<gene>
    <name evidence="2" type="ORF">QCN29_03695</name>
</gene>
<dbReference type="InterPro" id="IPR036736">
    <property type="entry name" value="ACP-like_sf"/>
</dbReference>
<feature type="domain" description="Carrier" evidence="1">
    <location>
        <begin position="1"/>
        <end position="80"/>
    </location>
</feature>
<keyword evidence="3" id="KW-1185">Reference proteome</keyword>
<dbReference type="SUPFAM" id="SSF47336">
    <property type="entry name" value="ACP-like"/>
    <property type="match status" value="1"/>
</dbReference>
<evidence type="ECO:0000313" key="2">
    <source>
        <dbReference type="EMBL" id="MDH2387905.1"/>
    </source>
</evidence>
<dbReference type="Proteomes" id="UP001223144">
    <property type="component" value="Unassembled WGS sequence"/>
</dbReference>